<dbReference type="RefSeq" id="WP_110942270.1">
    <property type="nucleotide sequence ID" value="NZ_FQZV01000054.1"/>
</dbReference>
<keyword evidence="2" id="KW-0472">Membrane</keyword>
<reference evidence="5" key="1">
    <citation type="submission" date="2016-11" db="EMBL/GenBank/DDBJ databases">
        <authorList>
            <person name="Varghese N."/>
            <person name="Submissions S."/>
        </authorList>
    </citation>
    <scope>NUCLEOTIDE SEQUENCE [LARGE SCALE GENOMIC DNA]</scope>
    <source>
        <strain evidence="5">DSM 17957</strain>
    </source>
</reference>
<proteinExistence type="predicted"/>
<dbReference type="Pfam" id="PF01520">
    <property type="entry name" value="Amidase_3"/>
    <property type="match status" value="1"/>
</dbReference>
<feature type="domain" description="MurNAc-LAA" evidence="3">
    <location>
        <begin position="117"/>
        <end position="229"/>
    </location>
</feature>
<evidence type="ECO:0000256" key="1">
    <source>
        <dbReference type="ARBA" id="ARBA00022801"/>
    </source>
</evidence>
<dbReference type="GO" id="GO:0030288">
    <property type="term" value="C:outer membrane-bounded periplasmic space"/>
    <property type="evidence" value="ECO:0007669"/>
    <property type="project" value="TreeGrafter"/>
</dbReference>
<accession>A0A1M6NC49</accession>
<dbReference type="Gene3D" id="3.40.630.40">
    <property type="entry name" value="Zn-dependent exopeptidases"/>
    <property type="match status" value="1"/>
</dbReference>
<protein>
    <submittedName>
        <fullName evidence="4">N-acetylmuramoyl-L-alanine amidase</fullName>
    </submittedName>
</protein>
<dbReference type="EMBL" id="FQZV01000054">
    <property type="protein sequence ID" value="SHJ93289.1"/>
    <property type="molecule type" value="Genomic_DNA"/>
</dbReference>
<evidence type="ECO:0000313" key="5">
    <source>
        <dbReference type="Proteomes" id="UP000184536"/>
    </source>
</evidence>
<dbReference type="GO" id="GO:0008745">
    <property type="term" value="F:N-acetylmuramoyl-L-alanine amidase activity"/>
    <property type="evidence" value="ECO:0007669"/>
    <property type="project" value="InterPro"/>
</dbReference>
<dbReference type="SUPFAM" id="SSF53187">
    <property type="entry name" value="Zn-dependent exopeptidases"/>
    <property type="match status" value="1"/>
</dbReference>
<dbReference type="InterPro" id="IPR014234">
    <property type="entry name" value="Spore_CwlD"/>
</dbReference>
<dbReference type="AlphaFoldDB" id="A0A1M6NC49"/>
<feature type="transmembrane region" description="Helical" evidence="2">
    <location>
        <begin position="12"/>
        <end position="29"/>
    </location>
</feature>
<dbReference type="PANTHER" id="PTHR30404:SF0">
    <property type="entry name" value="N-ACETYLMURAMOYL-L-ALANINE AMIDASE AMIC"/>
    <property type="match status" value="1"/>
</dbReference>
<dbReference type="CDD" id="cd02696">
    <property type="entry name" value="MurNAc-LAA"/>
    <property type="match status" value="1"/>
</dbReference>
<evidence type="ECO:0000256" key="2">
    <source>
        <dbReference type="SAM" id="Phobius"/>
    </source>
</evidence>
<keyword evidence="1" id="KW-0378">Hydrolase</keyword>
<dbReference type="STRING" id="1121919.SAMN02745975_03261"/>
<dbReference type="SMART" id="SM00646">
    <property type="entry name" value="Ami_3"/>
    <property type="match status" value="1"/>
</dbReference>
<gene>
    <name evidence="4" type="ORF">SAMN02745975_03261</name>
</gene>
<evidence type="ECO:0000259" key="3">
    <source>
        <dbReference type="SMART" id="SM00646"/>
    </source>
</evidence>
<dbReference type="OrthoDB" id="9806267at2"/>
<dbReference type="InterPro" id="IPR050695">
    <property type="entry name" value="N-acetylmuramoyl_amidase_3"/>
</dbReference>
<organism evidence="4 5">
    <name type="scientific">Geosporobacter subterraneus DSM 17957</name>
    <dbReference type="NCBI Taxonomy" id="1121919"/>
    <lineage>
        <taxon>Bacteria</taxon>
        <taxon>Bacillati</taxon>
        <taxon>Bacillota</taxon>
        <taxon>Clostridia</taxon>
        <taxon>Peptostreptococcales</taxon>
        <taxon>Thermotaleaceae</taxon>
        <taxon>Geosporobacter</taxon>
    </lineage>
</organism>
<sequence length="239" mass="27469">MLRIIMLKRKWVILCTFLISVLLMVNLFLHKTIRTSTLPTLNKVIVVDAGHGGIDGGAVSRGGIYESHINLEIALKLRRLLEQSGAIVILTRDTDMGLYSDRGRIRDKKNEDLRNRKDLINSSEADILISIHLNAFPQTQYYGAQTFYPKDSEKSKKLAELIQEEMLRVLNNDNHRVSKVKSDIYLMQETKLPTVLVECGFLSNPMEERLLQQPTYQEKVAWSVYIGVLRYFQEEDQAD</sequence>
<dbReference type="GO" id="GO:0009253">
    <property type="term" value="P:peptidoglycan catabolic process"/>
    <property type="evidence" value="ECO:0007669"/>
    <property type="project" value="InterPro"/>
</dbReference>
<keyword evidence="2" id="KW-1133">Transmembrane helix</keyword>
<dbReference type="NCBIfam" id="TIGR02883">
    <property type="entry name" value="spore_cwlD"/>
    <property type="match status" value="1"/>
</dbReference>
<keyword evidence="2" id="KW-0812">Transmembrane</keyword>
<name>A0A1M6NC49_9FIRM</name>
<dbReference type="PANTHER" id="PTHR30404">
    <property type="entry name" value="N-ACETYLMURAMOYL-L-ALANINE AMIDASE"/>
    <property type="match status" value="1"/>
</dbReference>
<dbReference type="InterPro" id="IPR002508">
    <property type="entry name" value="MurNAc-LAA_cat"/>
</dbReference>
<keyword evidence="5" id="KW-1185">Reference proteome</keyword>
<evidence type="ECO:0000313" key="4">
    <source>
        <dbReference type="EMBL" id="SHJ93289.1"/>
    </source>
</evidence>
<dbReference type="Proteomes" id="UP000184536">
    <property type="component" value="Unassembled WGS sequence"/>
</dbReference>